<comment type="subcellular location">
    <subcellularLocation>
        <location evidence="1">Nucleus</location>
    </subcellularLocation>
</comment>
<dbReference type="GO" id="GO:0003677">
    <property type="term" value="F:DNA binding"/>
    <property type="evidence" value="ECO:0007669"/>
    <property type="project" value="UniProtKB-KW"/>
</dbReference>
<keyword evidence="4" id="KW-0804">Transcription</keyword>
<accession>A0A6N2LFK8</accession>
<organism evidence="6">
    <name type="scientific">Salix viminalis</name>
    <name type="common">Common osier</name>
    <name type="synonym">Basket willow</name>
    <dbReference type="NCBI Taxonomy" id="40686"/>
    <lineage>
        <taxon>Eukaryota</taxon>
        <taxon>Viridiplantae</taxon>
        <taxon>Streptophyta</taxon>
        <taxon>Embryophyta</taxon>
        <taxon>Tracheophyta</taxon>
        <taxon>Spermatophyta</taxon>
        <taxon>Magnoliopsida</taxon>
        <taxon>eudicotyledons</taxon>
        <taxon>Gunneridae</taxon>
        <taxon>Pentapetalae</taxon>
        <taxon>rosids</taxon>
        <taxon>fabids</taxon>
        <taxon>Malpighiales</taxon>
        <taxon>Salicaceae</taxon>
        <taxon>Saliceae</taxon>
        <taxon>Salix</taxon>
    </lineage>
</organism>
<dbReference type="EMBL" id="CAADRP010001538">
    <property type="protein sequence ID" value="VFU39986.1"/>
    <property type="molecule type" value="Genomic_DNA"/>
</dbReference>
<proteinExistence type="predicted"/>
<evidence type="ECO:0000313" key="6">
    <source>
        <dbReference type="EMBL" id="VFU39986.1"/>
    </source>
</evidence>
<dbReference type="InterPro" id="IPR015300">
    <property type="entry name" value="DNA-bd_pseudobarrel_sf"/>
</dbReference>
<evidence type="ECO:0000256" key="2">
    <source>
        <dbReference type="ARBA" id="ARBA00023015"/>
    </source>
</evidence>
<evidence type="ECO:0000256" key="4">
    <source>
        <dbReference type="ARBA" id="ARBA00023163"/>
    </source>
</evidence>
<name>A0A6N2LFK8_SALVM</name>
<dbReference type="AlphaFoldDB" id="A0A6N2LFK8"/>
<keyword evidence="2" id="KW-0805">Transcription regulation</keyword>
<sequence length="124" mass="14430">MSQQLPGEMEVMNKIVSASATGRLEFPPGSLWAFPMPDGQNSVEFVASDILNQEWRLEVSIRNEGRIAKPWLRGEWGAYARKKKLRKHDRVILTMNEGENGERTYRIRAEREHYGLWQSIDEQQ</sequence>
<evidence type="ECO:0008006" key="7">
    <source>
        <dbReference type="Google" id="ProtNLM"/>
    </source>
</evidence>
<dbReference type="Gene3D" id="2.40.330.10">
    <property type="entry name" value="DNA-binding pseudobarrel domain"/>
    <property type="match status" value="1"/>
</dbReference>
<dbReference type="GO" id="GO:0005634">
    <property type="term" value="C:nucleus"/>
    <property type="evidence" value="ECO:0007669"/>
    <property type="project" value="UniProtKB-SubCell"/>
</dbReference>
<keyword evidence="5" id="KW-0539">Nucleus</keyword>
<dbReference type="SUPFAM" id="SSF101936">
    <property type="entry name" value="DNA-binding pseudobarrel domain"/>
    <property type="match status" value="1"/>
</dbReference>
<evidence type="ECO:0000256" key="1">
    <source>
        <dbReference type="ARBA" id="ARBA00004123"/>
    </source>
</evidence>
<keyword evidence="3" id="KW-0238">DNA-binding</keyword>
<reference evidence="6" key="1">
    <citation type="submission" date="2019-03" db="EMBL/GenBank/DDBJ databases">
        <authorList>
            <person name="Mank J."/>
            <person name="Almeida P."/>
        </authorList>
    </citation>
    <scope>NUCLEOTIDE SEQUENCE</scope>
    <source>
        <strain evidence="6">78183</strain>
    </source>
</reference>
<gene>
    <name evidence="6" type="ORF">SVIM_LOCUS226013</name>
</gene>
<protein>
    <recommendedName>
        <fullName evidence="7">TF-B3 domain-containing protein</fullName>
    </recommendedName>
</protein>
<evidence type="ECO:0000256" key="3">
    <source>
        <dbReference type="ARBA" id="ARBA00023125"/>
    </source>
</evidence>
<evidence type="ECO:0000256" key="5">
    <source>
        <dbReference type="ARBA" id="ARBA00023242"/>
    </source>
</evidence>